<dbReference type="RefSeq" id="WP_112149303.1">
    <property type="nucleotide sequence ID" value="NZ_NGJK01000014.1"/>
</dbReference>
<protein>
    <submittedName>
        <fullName evidence="1">Uncharacterized protein</fullName>
    </submittedName>
</protein>
<dbReference type="EMBL" id="NGJK01000014">
    <property type="protein sequence ID" value="RAP03651.1"/>
    <property type="molecule type" value="Genomic_DNA"/>
</dbReference>
<sequence>MKNKNTEKNTSNICEDLIITSRFPPMNDVSGIVLSKRIMEANKKVDTFQIKLNSNVKYDYDFNNLIEKYINKRIYLEKTAIPIALDDIIQFTKEAMVEIEKVDYEYKNITSRSWTIDSHFLALEYKLKHPNVCWTAEFSDPLLYDLNNKVRPSNSVIHNQVFLEKINKTIDTINNNKSIDLKEDLPHINPDDGLYLLGEYLPYVFADKIRFTNHNQREIMLSEFPYNIKNFVMEKSEVKHHPILPKKYYHVKESDYNIDNNFINFGYFGTYVGKRHLEYLFYAFEKLHPKIKKRIRIHFFTSNANFIKNLISDLSISESIIINNQVSLLEFLNLSTKLDILIVNDTPTKKDFKINPYLPSKLADYLGSGSDIWAICEEDSSMDKFKLPYKSYLNDYKSSEDVLHQIIQDKLPDLKDYLNKTNMKHKDYENYFKSRLTSLNNVSETLYKQRLYWLNRSEIEKLNVNKINKKYSDLNKKYDEIKNKTKISDNIIKENEEIHEILKKSFNDLDEKKKIINDKNMEITYYKNNSSILKRIFNDFFTYVYILLKSSDKNQDLEIYSLLKNNPWFNVGYYLSENKDLSRIKWLKLLNPETHYICHGFYEGRKPNRHNKYNIKTKKELLKELTFLK</sequence>
<proteinExistence type="predicted"/>
<evidence type="ECO:0000313" key="2">
    <source>
        <dbReference type="Proteomes" id="UP000248557"/>
    </source>
</evidence>
<gene>
    <name evidence="1" type="ORF">CA615_01110</name>
</gene>
<name>A0A328Q079_9EURY</name>
<organism evidence="1 2">
    <name type="scientific">Methanosphaera stadtmanae</name>
    <dbReference type="NCBI Taxonomy" id="2317"/>
    <lineage>
        <taxon>Archaea</taxon>
        <taxon>Methanobacteriati</taxon>
        <taxon>Methanobacteriota</taxon>
        <taxon>Methanomada group</taxon>
        <taxon>Methanobacteria</taxon>
        <taxon>Methanobacteriales</taxon>
        <taxon>Methanobacteriaceae</taxon>
        <taxon>Methanosphaera</taxon>
    </lineage>
</organism>
<dbReference type="Proteomes" id="UP000248557">
    <property type="component" value="Unassembled WGS sequence"/>
</dbReference>
<evidence type="ECO:0000313" key="1">
    <source>
        <dbReference type="EMBL" id="RAP03651.1"/>
    </source>
</evidence>
<reference evidence="1 2" key="1">
    <citation type="submission" date="2017-05" db="EMBL/GenBank/DDBJ databases">
        <title>Host range expansion of the Methanosphaera genus to humans and monogastric animals involves recent and extensive reduction in genome content.</title>
        <authorList>
            <person name="Hoedt E.C."/>
            <person name="Volmer J.G."/>
            <person name="Parks D.H."/>
            <person name="Rosewarne C.P."/>
            <person name="Denman S.E."/>
            <person name="Mcsweeney C.S."/>
            <person name="O Cuiv P."/>
            <person name="Hugenholtz P."/>
            <person name="Tyson G.W."/>
            <person name="Morrison M."/>
        </authorList>
    </citation>
    <scope>NUCLEOTIDE SEQUENCE [LARGE SCALE GENOMIC DNA]</scope>
    <source>
        <strain evidence="1 2">PA5</strain>
    </source>
</reference>
<accession>A0A328Q079</accession>
<dbReference type="AlphaFoldDB" id="A0A328Q079"/>
<comment type="caution">
    <text evidence="1">The sequence shown here is derived from an EMBL/GenBank/DDBJ whole genome shotgun (WGS) entry which is preliminary data.</text>
</comment>